<dbReference type="AlphaFoldDB" id="A0AA97H0Y6"/>
<dbReference type="GO" id="GO:0003886">
    <property type="term" value="F:DNA (cytosine-5-)-methyltransferase activity"/>
    <property type="evidence" value="ECO:0007669"/>
    <property type="project" value="UniProtKB-EC"/>
</dbReference>
<dbReference type="PRINTS" id="PR00105">
    <property type="entry name" value="C5METTRFRASE"/>
</dbReference>
<dbReference type="Proteomes" id="UP001300604">
    <property type="component" value="Chromosome"/>
</dbReference>
<dbReference type="GO" id="GO:0032259">
    <property type="term" value="P:methylation"/>
    <property type="evidence" value="ECO:0007669"/>
    <property type="project" value="UniProtKB-KW"/>
</dbReference>
<dbReference type="RefSeq" id="WP_275844689.1">
    <property type="nucleotide sequence ID" value="NZ_CP135996.1"/>
</dbReference>
<organism evidence="9 10">
    <name type="scientific">Caproicibacterium argilliputei</name>
    <dbReference type="NCBI Taxonomy" id="3030016"/>
    <lineage>
        <taxon>Bacteria</taxon>
        <taxon>Bacillati</taxon>
        <taxon>Bacillota</taxon>
        <taxon>Clostridia</taxon>
        <taxon>Eubacteriales</taxon>
        <taxon>Oscillospiraceae</taxon>
        <taxon>Caproicibacterium</taxon>
    </lineage>
</organism>
<keyword evidence="1 5" id="KW-0489">Methyltransferase</keyword>
<dbReference type="PROSITE" id="PS00094">
    <property type="entry name" value="C5_MTASE_1"/>
    <property type="match status" value="1"/>
</dbReference>
<dbReference type="InterPro" id="IPR018117">
    <property type="entry name" value="C5_DNA_meth_AS"/>
</dbReference>
<feature type="active site" evidence="5">
    <location>
        <position position="75"/>
    </location>
</feature>
<evidence type="ECO:0000256" key="5">
    <source>
        <dbReference type="PROSITE-ProRule" id="PRU01016"/>
    </source>
</evidence>
<dbReference type="PANTHER" id="PTHR46098">
    <property type="entry name" value="TRNA (CYTOSINE(38)-C(5))-METHYLTRANSFERASE"/>
    <property type="match status" value="1"/>
</dbReference>
<dbReference type="GO" id="GO:0009307">
    <property type="term" value="P:DNA restriction-modification system"/>
    <property type="evidence" value="ECO:0007669"/>
    <property type="project" value="UniProtKB-KW"/>
</dbReference>
<gene>
    <name evidence="9" type="primary">dcm</name>
    <name evidence="9" type="ORF">PXC00_11840</name>
</gene>
<dbReference type="PROSITE" id="PS51679">
    <property type="entry name" value="SAM_MT_C5"/>
    <property type="match status" value="1"/>
</dbReference>
<feature type="region of interest" description="Disordered" evidence="8">
    <location>
        <begin position="383"/>
        <end position="402"/>
    </location>
</feature>
<evidence type="ECO:0000256" key="7">
    <source>
        <dbReference type="RuleBase" id="RU000417"/>
    </source>
</evidence>
<evidence type="ECO:0000256" key="4">
    <source>
        <dbReference type="ARBA" id="ARBA00022747"/>
    </source>
</evidence>
<dbReference type="SUPFAM" id="SSF53335">
    <property type="entry name" value="S-adenosyl-L-methionine-dependent methyltransferases"/>
    <property type="match status" value="1"/>
</dbReference>
<comment type="similarity">
    <text evidence="5 6">Belongs to the class I-like SAM-binding methyltransferase superfamily. C5-methyltransferase family.</text>
</comment>
<keyword evidence="4" id="KW-0680">Restriction system</keyword>
<dbReference type="EMBL" id="CP135996">
    <property type="protein sequence ID" value="WOC31873.1"/>
    <property type="molecule type" value="Genomic_DNA"/>
</dbReference>
<evidence type="ECO:0000256" key="1">
    <source>
        <dbReference type="ARBA" id="ARBA00022603"/>
    </source>
</evidence>
<evidence type="ECO:0000256" key="3">
    <source>
        <dbReference type="ARBA" id="ARBA00022691"/>
    </source>
</evidence>
<evidence type="ECO:0000256" key="6">
    <source>
        <dbReference type="RuleBase" id="RU000416"/>
    </source>
</evidence>
<dbReference type="EC" id="2.1.1.37" evidence="7"/>
<dbReference type="Pfam" id="PF00145">
    <property type="entry name" value="DNA_methylase"/>
    <property type="match status" value="1"/>
</dbReference>
<protein>
    <recommendedName>
        <fullName evidence="7">Cytosine-specific methyltransferase</fullName>
        <ecNumber evidence="7">2.1.1.37</ecNumber>
    </recommendedName>
</protein>
<evidence type="ECO:0000256" key="2">
    <source>
        <dbReference type="ARBA" id="ARBA00022679"/>
    </source>
</evidence>
<dbReference type="InterPro" id="IPR050750">
    <property type="entry name" value="C5-MTase"/>
</dbReference>
<evidence type="ECO:0000313" key="10">
    <source>
        <dbReference type="Proteomes" id="UP001300604"/>
    </source>
</evidence>
<dbReference type="NCBIfam" id="TIGR00675">
    <property type="entry name" value="dcm"/>
    <property type="match status" value="1"/>
</dbReference>
<reference evidence="9" key="1">
    <citation type="submission" date="2023-09" db="EMBL/GenBank/DDBJ databases">
        <authorList>
            <person name="Zeng C."/>
        </authorList>
    </citation>
    <scope>NUCLEOTIDE SEQUENCE</scope>
    <source>
        <strain evidence="9">ZCY20-5</strain>
    </source>
</reference>
<name>A0AA97H0Y6_9FIRM</name>
<comment type="catalytic activity">
    <reaction evidence="7">
        <text>a 2'-deoxycytidine in DNA + S-adenosyl-L-methionine = a 5-methyl-2'-deoxycytidine in DNA + S-adenosyl-L-homocysteine + H(+)</text>
        <dbReference type="Rhea" id="RHEA:13681"/>
        <dbReference type="Rhea" id="RHEA-COMP:11369"/>
        <dbReference type="Rhea" id="RHEA-COMP:11370"/>
        <dbReference type="ChEBI" id="CHEBI:15378"/>
        <dbReference type="ChEBI" id="CHEBI:57856"/>
        <dbReference type="ChEBI" id="CHEBI:59789"/>
        <dbReference type="ChEBI" id="CHEBI:85452"/>
        <dbReference type="ChEBI" id="CHEBI:85454"/>
        <dbReference type="EC" id="2.1.1.37"/>
    </reaction>
</comment>
<dbReference type="Gene3D" id="3.40.50.150">
    <property type="entry name" value="Vaccinia Virus protein VP39"/>
    <property type="match status" value="1"/>
</dbReference>
<reference evidence="9" key="2">
    <citation type="submission" date="2024-06" db="EMBL/GenBank/DDBJ databases">
        <title>Caproicibacterium argilliputei sp. nov, a novel caproic acid producing anaerobic bacterium isolated from pit mud.</title>
        <authorList>
            <person name="Xia S."/>
        </authorList>
    </citation>
    <scope>NUCLEOTIDE SEQUENCE</scope>
    <source>
        <strain evidence="9">ZCY20-5</strain>
    </source>
</reference>
<keyword evidence="10" id="KW-1185">Reference proteome</keyword>
<dbReference type="Gene3D" id="3.90.120.10">
    <property type="entry name" value="DNA Methylase, subunit A, domain 2"/>
    <property type="match status" value="1"/>
</dbReference>
<proteinExistence type="inferred from homology"/>
<dbReference type="PANTHER" id="PTHR46098:SF1">
    <property type="entry name" value="TRNA (CYTOSINE(38)-C(5))-METHYLTRANSFERASE"/>
    <property type="match status" value="1"/>
</dbReference>
<accession>A0AA97H0Y6</accession>
<keyword evidence="3 5" id="KW-0949">S-adenosyl-L-methionine</keyword>
<dbReference type="KEGG" id="carl:PXC00_11840"/>
<evidence type="ECO:0000313" key="9">
    <source>
        <dbReference type="EMBL" id="WOC31873.1"/>
    </source>
</evidence>
<dbReference type="REBASE" id="768172">
    <property type="entry name" value="M2.Csp05ORF11835P"/>
</dbReference>
<evidence type="ECO:0000256" key="8">
    <source>
        <dbReference type="SAM" id="MobiDB-lite"/>
    </source>
</evidence>
<dbReference type="InterPro" id="IPR029063">
    <property type="entry name" value="SAM-dependent_MTases_sf"/>
</dbReference>
<dbReference type="InterPro" id="IPR001525">
    <property type="entry name" value="C5_MeTfrase"/>
</dbReference>
<sequence length="643" mass="69509">MKPNLTLGSLFDGSGGFPLGGLISGIAPLWASEIEPFPIRVTTKRLPVMKHYGDVSKMHGDKVEPVDIITFGSPCQDMSIAGKRIGLDGSRSNLFYEAVRIVKEMRCATNGKYPRYIVWENVPGAFSSNKGADFQSVLEEICSVKGYKIDTPRPAKWTNAGEILADDFSLALRVFDAQYWGVPQRRKRIYLVADFAGGCAGKILFESEGVSGYPPQGFRSWQGTAGTAEKSAGAAGAICLNDQGGERLDITEDVTCTLRAEAHHPPCVMGSAGFCTEHSAHSRSIGYEAEKSPTLRAGTVPAAVYENHSQDTRYTGPLDIAPAVNATYGTGGNNQPFVVETPKTLKIRSGCEGGGKGALIQENKSATLSCNNDQTVFVPFVKGTRPHSPDEGQQWKNSDTANTLNTHDVGESRCNELAVKVYGICSKQSHSMLSDNPHSGFYEADTSRCLDANGGNPACNQGGMAVVAVQGSMIGRSDKNGPQGSGVNEDVSFTLDAADRHAVAYCMTTGSYAQALKEQSPTLMARDYKDPPVVNETEPCYIVRRLTPTECARLQGFPDWWCDNLGTENPTAEDIAFWTDVFETHRTVMGTSSKPKTRNQIVNWLKNPHSDSAEYKMWGNGVALPNVVFVLSGIVYYAQLDGA</sequence>
<keyword evidence="2 5" id="KW-0808">Transferase</keyword>